<dbReference type="PANTHER" id="PTHR12203:SF105">
    <property type="entry name" value="OS08G0101800 PROTEIN"/>
    <property type="match status" value="1"/>
</dbReference>
<reference evidence="3 4" key="1">
    <citation type="journal article" date="2013" name="BMC Genomics">
        <title>The miniature genome of a carnivorous plant Genlisea aurea contains a low number of genes and short non-coding sequences.</title>
        <authorList>
            <person name="Leushkin E.V."/>
            <person name="Sutormin R.A."/>
            <person name="Nabieva E.R."/>
            <person name="Penin A.A."/>
            <person name="Kondrashov A.S."/>
            <person name="Logacheva M.D."/>
        </authorList>
    </citation>
    <scope>NUCLEOTIDE SEQUENCE [LARGE SCALE GENOMIC DNA]</scope>
</reference>
<feature type="compositionally biased region" description="Low complexity" evidence="1">
    <location>
        <begin position="8"/>
        <end position="30"/>
    </location>
</feature>
<dbReference type="SMART" id="SM00672">
    <property type="entry name" value="CAP10"/>
    <property type="match status" value="1"/>
</dbReference>
<dbReference type="EMBL" id="AUSU01005277">
    <property type="protein sequence ID" value="EPS63735.1"/>
    <property type="molecule type" value="Genomic_DNA"/>
</dbReference>
<evidence type="ECO:0000313" key="4">
    <source>
        <dbReference type="Proteomes" id="UP000015453"/>
    </source>
</evidence>
<evidence type="ECO:0000259" key="2">
    <source>
        <dbReference type="SMART" id="SM00672"/>
    </source>
</evidence>
<evidence type="ECO:0000313" key="3">
    <source>
        <dbReference type="EMBL" id="EPS63735.1"/>
    </source>
</evidence>
<dbReference type="Proteomes" id="UP000015453">
    <property type="component" value="Unassembled WGS sequence"/>
</dbReference>
<keyword evidence="4" id="KW-1185">Reference proteome</keyword>
<name>S8CA77_9LAMI</name>
<feature type="domain" description="Glycosyl transferase CAP10" evidence="2">
    <location>
        <begin position="104"/>
        <end position="350"/>
    </location>
</feature>
<gene>
    <name evidence="3" type="ORF">M569_11049</name>
</gene>
<protein>
    <recommendedName>
        <fullName evidence="2">Glycosyl transferase CAP10 domain-containing protein</fullName>
    </recommendedName>
</protein>
<accession>S8CA77</accession>
<sequence>DCDAWKNTTTCPRISRSSSSPSLSSSSSRTTCPEYFRWIHEDLKPWRAGGISKGLVEKAKEFASFRLVILNGRIYMEEFRGCFQRRMLFSLWGIVQLSRLYPGKLPDLELMFHCEDRPVVFKKDHPPDFAPPLFRYSSNDEAYDIPFPTTDFWGWPETNIKPWKVLVKEIEKNSKKKKWEKREPYAYWRGNPTTTGIRADLMGCNVTPQHDWKARLYAHDWDVERQNGFRDSNLAVQCNHRYRIYIDGYGWSMSNKYILACDSPALMITPVWYDFFSRGLMPLRHYWPTRPEEKCKSIEFAVEWGNNHTKEAKAMGEAGGKYVHEGMKMEYVYDYMLHLMNEYSKLLNYRPGVPPNGKEICVEALACPEEEETTTRKFLELSLEKFPTNSLPCELPPAYGAEELEDVVETKAGAMREVEAWEKEYW</sequence>
<organism evidence="3 4">
    <name type="scientific">Genlisea aurea</name>
    <dbReference type="NCBI Taxonomy" id="192259"/>
    <lineage>
        <taxon>Eukaryota</taxon>
        <taxon>Viridiplantae</taxon>
        <taxon>Streptophyta</taxon>
        <taxon>Embryophyta</taxon>
        <taxon>Tracheophyta</taxon>
        <taxon>Spermatophyta</taxon>
        <taxon>Magnoliopsida</taxon>
        <taxon>eudicotyledons</taxon>
        <taxon>Gunneridae</taxon>
        <taxon>Pentapetalae</taxon>
        <taxon>asterids</taxon>
        <taxon>lamiids</taxon>
        <taxon>Lamiales</taxon>
        <taxon>Lentibulariaceae</taxon>
        <taxon>Genlisea</taxon>
    </lineage>
</organism>
<feature type="non-terminal residue" evidence="3">
    <location>
        <position position="1"/>
    </location>
</feature>
<dbReference type="AlphaFoldDB" id="S8CA77"/>
<dbReference type="PANTHER" id="PTHR12203">
    <property type="entry name" value="KDEL LYS-ASP-GLU-LEU CONTAINING - RELATED"/>
    <property type="match status" value="1"/>
</dbReference>
<evidence type="ECO:0000256" key="1">
    <source>
        <dbReference type="SAM" id="MobiDB-lite"/>
    </source>
</evidence>
<dbReference type="InterPro" id="IPR051091">
    <property type="entry name" value="O-Glucosyltr/Glycosyltrsf_90"/>
</dbReference>
<feature type="non-terminal residue" evidence="3">
    <location>
        <position position="426"/>
    </location>
</feature>
<dbReference type="InterPro" id="IPR006598">
    <property type="entry name" value="CAP10"/>
</dbReference>
<dbReference type="Pfam" id="PF05686">
    <property type="entry name" value="Glyco_transf_90"/>
    <property type="match status" value="1"/>
</dbReference>
<comment type="caution">
    <text evidence="3">The sequence shown here is derived from an EMBL/GenBank/DDBJ whole genome shotgun (WGS) entry which is preliminary data.</text>
</comment>
<dbReference type="OrthoDB" id="202415at2759"/>
<proteinExistence type="predicted"/>
<feature type="region of interest" description="Disordered" evidence="1">
    <location>
        <begin position="1"/>
        <end position="30"/>
    </location>
</feature>